<evidence type="ECO:0000256" key="1">
    <source>
        <dbReference type="SAM" id="MobiDB-lite"/>
    </source>
</evidence>
<dbReference type="AlphaFoldDB" id="A0A9W6ZRJ4"/>
<protein>
    <submittedName>
        <fullName evidence="2">Uncharacterized protein</fullName>
    </submittedName>
</protein>
<organism evidence="2 3">
    <name type="scientific">Triparma strigata</name>
    <dbReference type="NCBI Taxonomy" id="1606541"/>
    <lineage>
        <taxon>Eukaryota</taxon>
        <taxon>Sar</taxon>
        <taxon>Stramenopiles</taxon>
        <taxon>Ochrophyta</taxon>
        <taxon>Bolidophyceae</taxon>
        <taxon>Parmales</taxon>
        <taxon>Triparmaceae</taxon>
        <taxon>Triparma</taxon>
    </lineage>
</organism>
<dbReference type="Proteomes" id="UP001165085">
    <property type="component" value="Unassembled WGS sequence"/>
</dbReference>
<reference evidence="3" key="1">
    <citation type="journal article" date="2023" name="Commun. Biol.">
        <title>Genome analysis of Parmales, the sister group of diatoms, reveals the evolutionary specialization of diatoms from phago-mixotrophs to photoautotrophs.</title>
        <authorList>
            <person name="Ban H."/>
            <person name="Sato S."/>
            <person name="Yoshikawa S."/>
            <person name="Yamada K."/>
            <person name="Nakamura Y."/>
            <person name="Ichinomiya M."/>
            <person name="Sato N."/>
            <person name="Blanc-Mathieu R."/>
            <person name="Endo H."/>
            <person name="Kuwata A."/>
            <person name="Ogata H."/>
        </authorList>
    </citation>
    <scope>NUCLEOTIDE SEQUENCE [LARGE SCALE GENOMIC DNA]</scope>
    <source>
        <strain evidence="3">NIES 3701</strain>
    </source>
</reference>
<evidence type="ECO:0000313" key="3">
    <source>
        <dbReference type="Proteomes" id="UP001165085"/>
    </source>
</evidence>
<feature type="compositionally biased region" description="Low complexity" evidence="1">
    <location>
        <begin position="59"/>
        <end position="78"/>
    </location>
</feature>
<keyword evidence="3" id="KW-1185">Reference proteome</keyword>
<evidence type="ECO:0000313" key="2">
    <source>
        <dbReference type="EMBL" id="GMH55215.1"/>
    </source>
</evidence>
<dbReference type="OrthoDB" id="200540at2759"/>
<sequence>MLRTRLLCGRYSKMMDMGGVPLHKSNKALAKKLTGSLSKRLKVRGILFDYNCVSNVDPTQASSDSNPASSTSQSQSLSPEEDSSSSESSSSFFNLPGHVSDMASVLGVTIAKGSDGVAIKREERKAQPAVDRPGFNPKGFLAGVEDVQQVDVDSLPQSQTPNPNPKPSPAASDDIRAKYLKKLKDKKGISAKEILSSSTSSPSSQAPDSSFHLGLRSSIINSEALNDPNKYAASRWLPVNGMGKVCQYMTARSIRIGLLKPLKHNASYILGDANTFKVQLGDKVDFDYSFDENSEAQQSLSKAMNDLDVEKSDVDTTSGVMVVSSCSETLKRARDANSYTVYIMPSSGRRCAISPNYNVNNIEDLRDVIDDVNGVSFNSARKVDFGIDHGGV</sequence>
<comment type="caution">
    <text evidence="2">The sequence shown here is derived from an EMBL/GenBank/DDBJ whole genome shotgun (WGS) entry which is preliminary data.</text>
</comment>
<dbReference type="EMBL" id="BRXY01000032">
    <property type="protein sequence ID" value="GMH55215.1"/>
    <property type="molecule type" value="Genomic_DNA"/>
</dbReference>
<accession>A0A9W6ZRJ4</accession>
<feature type="region of interest" description="Disordered" evidence="1">
    <location>
        <begin position="58"/>
        <end position="92"/>
    </location>
</feature>
<name>A0A9W6ZRJ4_9STRA</name>
<gene>
    <name evidence="2" type="ORF">TrST_g2873</name>
</gene>
<proteinExistence type="predicted"/>